<evidence type="ECO:0000256" key="6">
    <source>
        <dbReference type="ARBA" id="ARBA00022777"/>
    </source>
</evidence>
<evidence type="ECO:0000256" key="4">
    <source>
        <dbReference type="ARBA" id="ARBA00022723"/>
    </source>
</evidence>
<evidence type="ECO:0000256" key="11">
    <source>
        <dbReference type="ARBA" id="ARBA00038887"/>
    </source>
</evidence>
<protein>
    <recommendedName>
        <fullName evidence="11">fructokinase</fullName>
        <ecNumber evidence="11">2.7.1.4</ecNumber>
    </recommendedName>
</protein>
<dbReference type="SUPFAM" id="SSF53067">
    <property type="entry name" value="Actin-like ATPase domain"/>
    <property type="match status" value="1"/>
</dbReference>
<evidence type="ECO:0000256" key="8">
    <source>
        <dbReference type="ARBA" id="ARBA00022840"/>
    </source>
</evidence>
<dbReference type="PANTHER" id="PTHR42742">
    <property type="entry name" value="TRANSCRIPTIONAL REPRESSOR MPRA"/>
    <property type="match status" value="1"/>
</dbReference>
<dbReference type="CDD" id="cd24067">
    <property type="entry name" value="ASKHA_NBD_ROK_BsFRK-like"/>
    <property type="match status" value="1"/>
</dbReference>
<evidence type="ECO:0000256" key="1">
    <source>
        <dbReference type="ARBA" id="ARBA00001946"/>
    </source>
</evidence>
<reference evidence="14" key="1">
    <citation type="submission" date="2016-01" db="EMBL/GenBank/DDBJ databases">
        <title>Whole genome sequencing of Bhargavaea cecembensis T14.</title>
        <authorList>
            <person name="Hong K.W."/>
        </authorList>
    </citation>
    <scope>NUCLEOTIDE SEQUENCE [LARGE SCALE GENOMIC DNA]</scope>
    <source>
        <strain evidence="14">M19</strain>
    </source>
</reference>
<comment type="caution">
    <text evidence="13">The sequence shown here is derived from an EMBL/GenBank/DDBJ whole genome shotgun (WGS) entry which is preliminary data.</text>
</comment>
<dbReference type="FunFam" id="3.30.420.40:FF:000153">
    <property type="entry name" value="Putative fructokinase"/>
    <property type="match status" value="1"/>
</dbReference>
<dbReference type="InterPro" id="IPR043129">
    <property type="entry name" value="ATPase_NBD"/>
</dbReference>
<evidence type="ECO:0000313" key="13">
    <source>
        <dbReference type="EMBL" id="KZE50159.1"/>
    </source>
</evidence>
<evidence type="ECO:0000256" key="2">
    <source>
        <dbReference type="ARBA" id="ARBA00006479"/>
    </source>
</evidence>
<keyword evidence="3" id="KW-0808">Transferase</keyword>
<dbReference type="PANTHER" id="PTHR42742:SF3">
    <property type="entry name" value="FRUCTOKINASE"/>
    <property type="match status" value="1"/>
</dbReference>
<dbReference type="OrthoDB" id="9783435at2"/>
<dbReference type="InterPro" id="IPR000600">
    <property type="entry name" value="ROK"/>
</dbReference>
<name>A0A165KTY8_9BACI</name>
<dbReference type="FunFam" id="3.30.420.40:FF:000136">
    <property type="entry name" value="Putative fructokinase"/>
    <property type="match status" value="1"/>
</dbReference>
<evidence type="ECO:0000256" key="5">
    <source>
        <dbReference type="ARBA" id="ARBA00022741"/>
    </source>
</evidence>
<evidence type="ECO:0000256" key="7">
    <source>
        <dbReference type="ARBA" id="ARBA00022833"/>
    </source>
</evidence>
<evidence type="ECO:0000256" key="3">
    <source>
        <dbReference type="ARBA" id="ARBA00022679"/>
    </source>
</evidence>
<dbReference type="GO" id="GO:0005524">
    <property type="term" value="F:ATP binding"/>
    <property type="evidence" value="ECO:0007669"/>
    <property type="project" value="UniProtKB-KW"/>
</dbReference>
<accession>A0A165KTY8</accession>
<comment type="cofactor">
    <cofactor evidence="1">
        <name>Mg(2+)</name>
        <dbReference type="ChEBI" id="CHEBI:18420"/>
    </cofactor>
</comment>
<keyword evidence="5" id="KW-0547">Nucleotide-binding</keyword>
<dbReference type="RefSeq" id="WP_063191108.1">
    <property type="nucleotide sequence ID" value="NZ_JBLGCT010000001.1"/>
</dbReference>
<evidence type="ECO:0000256" key="10">
    <source>
        <dbReference type="ARBA" id="ARBA00023277"/>
    </source>
</evidence>
<dbReference type="Pfam" id="PF00480">
    <property type="entry name" value="ROK"/>
    <property type="match status" value="1"/>
</dbReference>
<dbReference type="PROSITE" id="PS01125">
    <property type="entry name" value="ROK"/>
    <property type="match status" value="1"/>
</dbReference>
<comment type="catalytic activity">
    <reaction evidence="12">
        <text>D-fructose + ATP = D-fructose 6-phosphate + ADP + H(+)</text>
        <dbReference type="Rhea" id="RHEA:16125"/>
        <dbReference type="ChEBI" id="CHEBI:15378"/>
        <dbReference type="ChEBI" id="CHEBI:30616"/>
        <dbReference type="ChEBI" id="CHEBI:37721"/>
        <dbReference type="ChEBI" id="CHEBI:61527"/>
        <dbReference type="ChEBI" id="CHEBI:456216"/>
        <dbReference type="EC" id="2.7.1.4"/>
    </reaction>
</comment>
<dbReference type="Proteomes" id="UP000076510">
    <property type="component" value="Unassembled WGS sequence"/>
</dbReference>
<comment type="similarity">
    <text evidence="2">Belongs to the ROK (NagC/XylR) family.</text>
</comment>
<keyword evidence="4" id="KW-0479">Metal-binding</keyword>
<keyword evidence="7" id="KW-0862">Zinc</keyword>
<dbReference type="EMBL" id="LQQY01000011">
    <property type="protein sequence ID" value="KZE50159.1"/>
    <property type="molecule type" value="Genomic_DNA"/>
</dbReference>
<gene>
    <name evidence="13" type="ORF">AV649_18250</name>
</gene>
<keyword evidence="9" id="KW-0460">Magnesium</keyword>
<dbReference type="InterPro" id="IPR049874">
    <property type="entry name" value="ROK_cs"/>
</dbReference>
<dbReference type="GO" id="GO:0008865">
    <property type="term" value="F:fructokinase activity"/>
    <property type="evidence" value="ECO:0007669"/>
    <property type="project" value="UniProtKB-EC"/>
</dbReference>
<evidence type="ECO:0000256" key="9">
    <source>
        <dbReference type="ARBA" id="ARBA00022842"/>
    </source>
</evidence>
<proteinExistence type="inferred from homology"/>
<dbReference type="AlphaFoldDB" id="A0A165KTY8"/>
<evidence type="ECO:0000256" key="12">
    <source>
        <dbReference type="ARBA" id="ARBA00048451"/>
    </source>
</evidence>
<keyword evidence="6 13" id="KW-0418">Kinase</keyword>
<sequence length="295" mass="31896">MLGAIEAGGTKFVCAVGDEQGTIIDRVQIPTTLPEETIPKVIEFFRKHPVKAIGIGSFGPIDVNRESASYGNVTSTPKVGWKDYPFVQAIKDAIPVPVGFNTDVNAAALGEATFGAAKGLDSCLYITVGTGIGAGAVVQGNLLQGLSHPEMGHILIRRHEDDPYEGKCPYHKDCLEGLAAGPAIEARWGVKGDQLVDKEEVWEMEGYYIAQALMQYIVIISPKKIILGGGVMKQEQIFPIIYKHLEKMINGYVDLPPLEEYIVSPGLGDNAGITGSLMLAHEAYEDEINREATRV</sequence>
<keyword evidence="8" id="KW-0067">ATP-binding</keyword>
<dbReference type="EC" id="2.7.1.4" evidence="11"/>
<dbReference type="Gene3D" id="3.30.420.40">
    <property type="match status" value="2"/>
</dbReference>
<keyword evidence="10" id="KW-0119">Carbohydrate metabolism</keyword>
<organism evidence="13 14">
    <name type="scientific">Rossellomorea marisflavi</name>
    <dbReference type="NCBI Taxonomy" id="189381"/>
    <lineage>
        <taxon>Bacteria</taxon>
        <taxon>Bacillati</taxon>
        <taxon>Bacillota</taxon>
        <taxon>Bacilli</taxon>
        <taxon>Bacillales</taxon>
        <taxon>Bacillaceae</taxon>
        <taxon>Rossellomorea</taxon>
    </lineage>
</organism>
<dbReference type="GO" id="GO:0046872">
    <property type="term" value="F:metal ion binding"/>
    <property type="evidence" value="ECO:0007669"/>
    <property type="project" value="UniProtKB-KW"/>
</dbReference>
<evidence type="ECO:0000313" key="14">
    <source>
        <dbReference type="Proteomes" id="UP000076510"/>
    </source>
</evidence>
<dbReference type="InterPro" id="IPR051804">
    <property type="entry name" value="Carb_Metab_Reg_Kinase/Isom"/>
</dbReference>